<name>A0A7J8ENG4_MOLMO</name>
<evidence type="ECO:0000313" key="2">
    <source>
        <dbReference type="Proteomes" id="UP000550707"/>
    </source>
</evidence>
<proteinExistence type="predicted"/>
<dbReference type="EMBL" id="JACASF010000013">
    <property type="protein sequence ID" value="KAF6437048.1"/>
    <property type="molecule type" value="Genomic_DNA"/>
</dbReference>
<reference evidence="1 2" key="1">
    <citation type="journal article" date="2020" name="Nature">
        <title>Six reference-quality genomes reveal evolution of bat adaptations.</title>
        <authorList>
            <person name="Jebb D."/>
            <person name="Huang Z."/>
            <person name="Pippel M."/>
            <person name="Hughes G.M."/>
            <person name="Lavrichenko K."/>
            <person name="Devanna P."/>
            <person name="Winkler S."/>
            <person name="Jermiin L.S."/>
            <person name="Skirmuntt E.C."/>
            <person name="Katzourakis A."/>
            <person name="Burkitt-Gray L."/>
            <person name="Ray D.A."/>
            <person name="Sullivan K.A.M."/>
            <person name="Roscito J.G."/>
            <person name="Kirilenko B.M."/>
            <person name="Davalos L.M."/>
            <person name="Corthals A.P."/>
            <person name="Power M.L."/>
            <person name="Jones G."/>
            <person name="Ransome R.D."/>
            <person name="Dechmann D.K.N."/>
            <person name="Locatelli A.G."/>
            <person name="Puechmaille S.J."/>
            <person name="Fedrigo O."/>
            <person name="Jarvis E.D."/>
            <person name="Hiller M."/>
            <person name="Vernes S.C."/>
            <person name="Myers E.W."/>
            <person name="Teeling E.C."/>
        </authorList>
    </citation>
    <scope>NUCLEOTIDE SEQUENCE [LARGE SCALE GENOMIC DNA]</scope>
    <source>
        <strain evidence="1">MMolMol1</strain>
        <tissue evidence="1">Muscle</tissue>
    </source>
</reference>
<gene>
    <name evidence="1" type="ORF">HJG59_001666</name>
</gene>
<dbReference type="Proteomes" id="UP000550707">
    <property type="component" value="Unassembled WGS sequence"/>
</dbReference>
<dbReference type="PANTHER" id="PTHR33504">
    <property type="entry name" value="NADH DEHYDROGENASE (UBIQUINONE) 1 BETA SUBCOMPLEX, 4"/>
    <property type="match status" value="1"/>
</dbReference>
<protein>
    <submittedName>
        <fullName evidence="1">Uncharacterized protein</fullName>
    </submittedName>
</protein>
<dbReference type="PANTHER" id="PTHR33504:SF2">
    <property type="entry name" value="PROTEIN MFI"/>
    <property type="match status" value="1"/>
</dbReference>
<organism evidence="1 2">
    <name type="scientific">Molossus molossus</name>
    <name type="common">Pallas' mastiff bat</name>
    <name type="synonym">Vespertilio molossus</name>
    <dbReference type="NCBI Taxonomy" id="27622"/>
    <lineage>
        <taxon>Eukaryota</taxon>
        <taxon>Metazoa</taxon>
        <taxon>Chordata</taxon>
        <taxon>Craniata</taxon>
        <taxon>Vertebrata</taxon>
        <taxon>Euteleostomi</taxon>
        <taxon>Mammalia</taxon>
        <taxon>Eutheria</taxon>
        <taxon>Laurasiatheria</taxon>
        <taxon>Chiroptera</taxon>
        <taxon>Yangochiroptera</taxon>
        <taxon>Molossidae</taxon>
        <taxon>Molossus</taxon>
    </lineage>
</organism>
<comment type="caution">
    <text evidence="1">The sequence shown here is derived from an EMBL/GenBank/DDBJ whole genome shotgun (WGS) entry which is preliminary data.</text>
</comment>
<keyword evidence="2" id="KW-1185">Reference proteome</keyword>
<sequence>MSWIEELEFTKSDKAARVIQKAWKSFLFWMSPEDAVVGDKKESKFHFSKLKRRQDMEKKRKIRKIEWMRQMYYGGHLEAKSTNQETLGLIHTATKGLIQSIEDGGIDSVMEWEVDEVLNWTNTLNFDE</sequence>
<dbReference type="AlphaFoldDB" id="A0A7J8ENG4"/>
<evidence type="ECO:0000313" key="1">
    <source>
        <dbReference type="EMBL" id="KAF6437048.1"/>
    </source>
</evidence>
<accession>A0A7J8ENG4</accession>